<dbReference type="GO" id="GO:0071949">
    <property type="term" value="F:FAD binding"/>
    <property type="evidence" value="ECO:0007669"/>
    <property type="project" value="InterPro"/>
</dbReference>
<protein>
    <submittedName>
        <fullName evidence="4">FAD-dependent urate hydroxylase</fullName>
        <ecNumber evidence="4">1.14.13.113</ecNumber>
    </submittedName>
</protein>
<name>A0A3S9WCA3_9MICO</name>
<evidence type="ECO:0000256" key="2">
    <source>
        <dbReference type="ARBA" id="ARBA00023033"/>
    </source>
</evidence>
<dbReference type="PANTHER" id="PTHR13789">
    <property type="entry name" value="MONOOXYGENASE"/>
    <property type="match status" value="1"/>
</dbReference>
<dbReference type="Pfam" id="PF01494">
    <property type="entry name" value="FAD_binding_3"/>
    <property type="match status" value="1"/>
</dbReference>
<dbReference type="PANTHER" id="PTHR13789:SF309">
    <property type="entry name" value="PUTATIVE (AFU_ORTHOLOGUE AFUA_6G14510)-RELATED"/>
    <property type="match status" value="1"/>
</dbReference>
<dbReference type="EMBL" id="CP031423">
    <property type="protein sequence ID" value="AZS37660.1"/>
    <property type="molecule type" value="Genomic_DNA"/>
</dbReference>
<dbReference type="EC" id="1.14.13.113" evidence="4"/>
<dbReference type="Gene3D" id="3.50.50.60">
    <property type="entry name" value="FAD/NAD(P)-binding domain"/>
    <property type="match status" value="1"/>
</dbReference>
<dbReference type="InterPro" id="IPR002938">
    <property type="entry name" value="FAD-bd"/>
</dbReference>
<gene>
    <name evidence="4" type="primary">hpxO_2</name>
    <name evidence="4" type="ORF">CVS47_02301</name>
</gene>
<dbReference type="InterPro" id="IPR036188">
    <property type="entry name" value="FAD/NAD-bd_sf"/>
</dbReference>
<reference evidence="4 5" key="1">
    <citation type="submission" date="2018-08" db="EMBL/GenBank/DDBJ databases">
        <title>Microbacterium lemovicicum sp. nov., a bacterium isolated from a natural uranium-rich soil.</title>
        <authorList>
            <person name="ORTET P."/>
        </authorList>
    </citation>
    <scope>NUCLEOTIDE SEQUENCE [LARGE SCALE GENOMIC DNA]</scope>
    <source>
        <strain evidence="4 5">Viu22</strain>
    </source>
</reference>
<feature type="domain" description="FAD-binding" evidence="3">
    <location>
        <begin position="2"/>
        <end position="333"/>
    </location>
</feature>
<dbReference type="KEGG" id="mlv:CVS47_02301"/>
<keyword evidence="2" id="KW-0503">Monooxygenase</keyword>
<proteinExistence type="predicted"/>
<evidence type="ECO:0000259" key="3">
    <source>
        <dbReference type="Pfam" id="PF01494"/>
    </source>
</evidence>
<dbReference type="PRINTS" id="PR00420">
    <property type="entry name" value="RNGMNOXGNASE"/>
</dbReference>
<keyword evidence="1 4" id="KW-0560">Oxidoreductase</keyword>
<dbReference type="GO" id="GO:0102099">
    <property type="term" value="F:FAD-dependent urate hydroxylase activity"/>
    <property type="evidence" value="ECO:0007669"/>
    <property type="project" value="UniProtKB-EC"/>
</dbReference>
<evidence type="ECO:0000256" key="1">
    <source>
        <dbReference type="ARBA" id="ARBA00023002"/>
    </source>
</evidence>
<keyword evidence="5" id="KW-1185">Reference proteome</keyword>
<organism evidence="4 5">
    <name type="scientific">Microbacterium lemovicicum</name>
    <dbReference type="NCBI Taxonomy" id="1072463"/>
    <lineage>
        <taxon>Bacteria</taxon>
        <taxon>Bacillati</taxon>
        <taxon>Actinomycetota</taxon>
        <taxon>Actinomycetes</taxon>
        <taxon>Micrococcales</taxon>
        <taxon>Microbacteriaceae</taxon>
        <taxon>Microbacterium</taxon>
    </lineage>
</organism>
<dbReference type="Proteomes" id="UP000276888">
    <property type="component" value="Chromosome"/>
</dbReference>
<sequence length="367" mass="39057">MGGGPAGMAAGLALTQAGADVEIVEASADWRPGGIGLALQSAPQRATKRLGIHGELVRVGRRHDVIDMCTADGTLIAQMPQMNVNGPEDPPLLGMTREAVHDVMVSAVARSRIPVRLGTTVEEIVSGVDDADVALSDGSHVTVDYVIGADGANSTLRHRLFPDAAEPAYAGQSIWRAAAVCPPGLDHYTMMLDGPLRLGLVPLPDGRLYLWMLDSGIGAERPPREDLLRLFHERLGRFGGFAPAVASQLTDTEQIDFRALTWLLMPPPWHAGRTLLIGDAVHTTTPHISYGAGLAIEDAVALGKLAASGMAFPEMAEKLAARRFERARAVVETSLQLSRWEQPPGPPEPAAPGRLIGQTLAFLAQRL</sequence>
<dbReference type="SUPFAM" id="SSF51905">
    <property type="entry name" value="FAD/NAD(P)-binding domain"/>
    <property type="match status" value="1"/>
</dbReference>
<evidence type="ECO:0000313" key="5">
    <source>
        <dbReference type="Proteomes" id="UP000276888"/>
    </source>
</evidence>
<dbReference type="InterPro" id="IPR050493">
    <property type="entry name" value="FAD-dep_Monooxygenase_BioMet"/>
</dbReference>
<accession>A0A3S9WCA3</accession>
<evidence type="ECO:0000313" key="4">
    <source>
        <dbReference type="EMBL" id="AZS37660.1"/>
    </source>
</evidence>
<dbReference type="AlphaFoldDB" id="A0A3S9WCA3"/>